<comment type="caution">
    <text evidence="2">The sequence shown here is derived from an EMBL/GenBank/DDBJ whole genome shotgun (WGS) entry which is preliminary data.</text>
</comment>
<dbReference type="SUPFAM" id="SSF48317">
    <property type="entry name" value="Acid phosphatase/Vanadium-dependent haloperoxidase"/>
    <property type="match status" value="1"/>
</dbReference>
<feature type="transmembrane region" description="Helical" evidence="1">
    <location>
        <begin position="31"/>
        <end position="52"/>
    </location>
</feature>
<evidence type="ECO:0000313" key="3">
    <source>
        <dbReference type="Proteomes" id="UP000269289"/>
    </source>
</evidence>
<keyword evidence="1" id="KW-1133">Transmembrane helix</keyword>
<proteinExistence type="predicted"/>
<reference evidence="2 3" key="1">
    <citation type="submission" date="2018-10" db="EMBL/GenBank/DDBJ databases">
        <title>Isolation, diversity and antifungal activity of actinobacteria from wheat.</title>
        <authorList>
            <person name="Han C."/>
        </authorList>
    </citation>
    <scope>NUCLEOTIDE SEQUENCE [LARGE SCALE GENOMIC DNA]</scope>
    <source>
        <strain evidence="2 3">NEAU-YY56</strain>
    </source>
</reference>
<name>A0A3M2JJP4_9CELL</name>
<dbReference type="RefSeq" id="WP_122148330.1">
    <property type="nucleotide sequence ID" value="NZ_RFFI01000017.1"/>
</dbReference>
<protein>
    <recommendedName>
        <fullName evidence="4">DUF2530 domain-containing protein</fullName>
    </recommendedName>
</protein>
<accession>A0A3M2JJP4</accession>
<keyword evidence="3" id="KW-1185">Reference proteome</keyword>
<dbReference type="EMBL" id="RFFI01000017">
    <property type="protein sequence ID" value="RMI13334.1"/>
    <property type="molecule type" value="Genomic_DNA"/>
</dbReference>
<feature type="transmembrane region" description="Helical" evidence="1">
    <location>
        <begin position="7"/>
        <end position="25"/>
    </location>
</feature>
<evidence type="ECO:0000313" key="2">
    <source>
        <dbReference type="EMBL" id="RMI13334.1"/>
    </source>
</evidence>
<dbReference type="AlphaFoldDB" id="A0A3M2JJP4"/>
<gene>
    <name evidence="2" type="ORF">EBM89_04835</name>
</gene>
<dbReference type="Proteomes" id="UP000269289">
    <property type="component" value="Unassembled WGS sequence"/>
</dbReference>
<organism evidence="2 3">
    <name type="scientific">Cellulomonas triticagri</name>
    <dbReference type="NCBI Taxonomy" id="2483352"/>
    <lineage>
        <taxon>Bacteria</taxon>
        <taxon>Bacillati</taxon>
        <taxon>Actinomycetota</taxon>
        <taxon>Actinomycetes</taxon>
        <taxon>Micrococcales</taxon>
        <taxon>Cellulomonadaceae</taxon>
        <taxon>Cellulomonas</taxon>
    </lineage>
</organism>
<keyword evidence="1" id="KW-0472">Membrane</keyword>
<evidence type="ECO:0000256" key="1">
    <source>
        <dbReference type="SAM" id="Phobius"/>
    </source>
</evidence>
<dbReference type="InterPro" id="IPR036938">
    <property type="entry name" value="PAP2/HPO_sf"/>
</dbReference>
<sequence length="62" mass="6706">MADVLRGAAAVAGLAVIAVVTLYDFREDQFFLWLAACTLGAALVIWGVKGLFARRRPAPRDD</sequence>
<keyword evidence="1" id="KW-0812">Transmembrane</keyword>
<evidence type="ECO:0008006" key="4">
    <source>
        <dbReference type="Google" id="ProtNLM"/>
    </source>
</evidence>